<reference evidence="13" key="1">
    <citation type="submission" date="2018-01" db="EMBL/GenBank/DDBJ databases">
        <authorList>
            <person name="Mao J.F."/>
        </authorList>
    </citation>
    <scope>NUCLEOTIDE SEQUENCE</scope>
    <source>
        <strain evidence="13">Huo1</strain>
        <tissue evidence="13">Leaf</tissue>
    </source>
</reference>
<comment type="similarity">
    <text evidence="2 11">Belongs to the glycosyltransferase 8 family.</text>
</comment>
<dbReference type="Gene3D" id="3.90.550.10">
    <property type="entry name" value="Spore Coat Polysaccharide Biosynthesis Protein SpsA, Chain A"/>
    <property type="match status" value="1"/>
</dbReference>
<evidence type="ECO:0000256" key="6">
    <source>
        <dbReference type="ARBA" id="ARBA00022968"/>
    </source>
</evidence>
<dbReference type="InterPro" id="IPR050748">
    <property type="entry name" value="Glycosyltrans_8_dom-fam"/>
</dbReference>
<evidence type="ECO:0000256" key="3">
    <source>
        <dbReference type="ARBA" id="ARBA00022676"/>
    </source>
</evidence>
<protein>
    <recommendedName>
        <fullName evidence="11">Hexosyltransferase</fullName>
        <ecNumber evidence="11">2.4.1.-</ecNumber>
    </recommendedName>
</protein>
<dbReference type="SUPFAM" id="SSF53448">
    <property type="entry name" value="Nucleotide-diphospho-sugar transferases"/>
    <property type="match status" value="1"/>
</dbReference>
<evidence type="ECO:0000313" key="14">
    <source>
        <dbReference type="Proteomes" id="UP000298416"/>
    </source>
</evidence>
<proteinExistence type="inferred from homology"/>
<evidence type="ECO:0000256" key="4">
    <source>
        <dbReference type="ARBA" id="ARBA00022679"/>
    </source>
</evidence>
<evidence type="ECO:0000256" key="2">
    <source>
        <dbReference type="ARBA" id="ARBA00006351"/>
    </source>
</evidence>
<evidence type="ECO:0000256" key="1">
    <source>
        <dbReference type="ARBA" id="ARBA00004877"/>
    </source>
</evidence>
<evidence type="ECO:0000256" key="9">
    <source>
        <dbReference type="ARBA" id="ARBA00023180"/>
    </source>
</evidence>
<dbReference type="Pfam" id="PF01501">
    <property type="entry name" value="Glyco_transf_8"/>
    <property type="match status" value="1"/>
</dbReference>
<dbReference type="FunFam" id="3.90.550.10:FF:000024">
    <property type="entry name" value="Hexosyltransferase"/>
    <property type="match status" value="1"/>
</dbReference>
<feature type="signal peptide" evidence="12">
    <location>
        <begin position="1"/>
        <end position="26"/>
    </location>
</feature>
<feature type="chain" id="PRO_5036456326" description="Hexosyltransferase" evidence="12">
    <location>
        <begin position="27"/>
        <end position="372"/>
    </location>
</feature>
<keyword evidence="7" id="KW-1133">Transmembrane helix</keyword>
<dbReference type="PANTHER" id="PTHR13778">
    <property type="entry name" value="GLYCOSYLTRANSFERASE 8 DOMAIN-CONTAINING PROTEIN"/>
    <property type="match status" value="1"/>
</dbReference>
<reference evidence="13" key="2">
    <citation type="submission" date="2020-08" db="EMBL/GenBank/DDBJ databases">
        <title>Plant Genome Project.</title>
        <authorList>
            <person name="Zhang R.-G."/>
        </authorList>
    </citation>
    <scope>NUCLEOTIDE SEQUENCE</scope>
    <source>
        <strain evidence="13">Huo1</strain>
        <tissue evidence="13">Leaf</tissue>
    </source>
</reference>
<evidence type="ECO:0000256" key="7">
    <source>
        <dbReference type="ARBA" id="ARBA00022989"/>
    </source>
</evidence>
<keyword evidence="12" id="KW-0732">Signal</keyword>
<dbReference type="InterPro" id="IPR002495">
    <property type="entry name" value="Glyco_trans_8"/>
</dbReference>
<keyword evidence="8" id="KW-0472">Membrane</keyword>
<dbReference type="EMBL" id="PNBA02000004">
    <property type="protein sequence ID" value="KAG6426346.1"/>
    <property type="molecule type" value="Genomic_DNA"/>
</dbReference>
<accession>A0A8X8YAV8</accession>
<keyword evidence="4" id="KW-0808">Transferase</keyword>
<gene>
    <name evidence="13" type="ORF">SASPL_110568</name>
</gene>
<evidence type="ECO:0000256" key="12">
    <source>
        <dbReference type="SAM" id="SignalP"/>
    </source>
</evidence>
<evidence type="ECO:0000313" key="13">
    <source>
        <dbReference type="EMBL" id="KAG6426346.1"/>
    </source>
</evidence>
<dbReference type="GO" id="GO:0016757">
    <property type="term" value="F:glycosyltransferase activity"/>
    <property type="evidence" value="ECO:0007669"/>
    <property type="project" value="UniProtKB-KW"/>
</dbReference>
<keyword evidence="3" id="KW-0328">Glycosyltransferase</keyword>
<dbReference type="PANTHER" id="PTHR13778:SF40">
    <property type="entry name" value="GALACTURONOSYLTRANSFERASE-LIKE 9-RELATED"/>
    <property type="match status" value="1"/>
</dbReference>
<keyword evidence="14" id="KW-1185">Reference proteome</keyword>
<dbReference type="OrthoDB" id="411524at2759"/>
<evidence type="ECO:0000256" key="5">
    <source>
        <dbReference type="ARBA" id="ARBA00022692"/>
    </source>
</evidence>
<dbReference type="AlphaFoldDB" id="A0A8X8YAV8"/>
<dbReference type="Proteomes" id="UP000298416">
    <property type="component" value="Unassembled WGS sequence"/>
</dbReference>
<keyword evidence="6" id="KW-0735">Signal-anchor</keyword>
<sequence>MGLSRISSELIAAVGFILLLLPTCLAIRSFPNSVGFAEAPDYINGVECRPHSGGERAVCDSSVVHVAMTLDSEYLRGSVAAVHSVLRHASCPEEIFFHFIATDSEPAALTRTVRSVFPSLSFKLYIFRQETVTGLISSSIRPALENPLNYARNYLGDMIDPCVKRVVYLDSDLVLVDDVAKLWETNITGSRVIGAPEYCHANFTKYFTDSFWSDPVLSRVFGSRRPCYFNTGVMVMDLKKWREGQFRKKIENWMELQRKNRIYELGSLPPFLLVFGGNVEPIDHRWNQHGLGGDNVAGSCRALHPGPVSLLHWSGKGKPWVRLDERKPCPLDYLWQPYDLYKGRGKVLYLQHQELHLAITSNFHGSYSSYFF</sequence>
<dbReference type="EC" id="2.4.1.-" evidence="11"/>
<dbReference type="GO" id="GO:0005794">
    <property type="term" value="C:Golgi apparatus"/>
    <property type="evidence" value="ECO:0007669"/>
    <property type="project" value="TreeGrafter"/>
</dbReference>
<keyword evidence="5" id="KW-0812">Transmembrane</keyword>
<name>A0A8X8YAV8_SALSN</name>
<evidence type="ECO:0000256" key="10">
    <source>
        <dbReference type="ARBA" id="ARBA00060399"/>
    </source>
</evidence>
<evidence type="ECO:0000256" key="11">
    <source>
        <dbReference type="RuleBase" id="RU362027"/>
    </source>
</evidence>
<comment type="subcellular location">
    <subcellularLocation>
        <location evidence="10">Endomembrane system</location>
        <topology evidence="10">Single-pass type II membrane protein</topology>
    </subcellularLocation>
</comment>
<organism evidence="13">
    <name type="scientific">Salvia splendens</name>
    <name type="common">Scarlet sage</name>
    <dbReference type="NCBI Taxonomy" id="180675"/>
    <lineage>
        <taxon>Eukaryota</taxon>
        <taxon>Viridiplantae</taxon>
        <taxon>Streptophyta</taxon>
        <taxon>Embryophyta</taxon>
        <taxon>Tracheophyta</taxon>
        <taxon>Spermatophyta</taxon>
        <taxon>Magnoliopsida</taxon>
        <taxon>eudicotyledons</taxon>
        <taxon>Gunneridae</taxon>
        <taxon>Pentapetalae</taxon>
        <taxon>asterids</taxon>
        <taxon>lamiids</taxon>
        <taxon>Lamiales</taxon>
        <taxon>Lamiaceae</taxon>
        <taxon>Nepetoideae</taxon>
        <taxon>Mentheae</taxon>
        <taxon>Salviinae</taxon>
        <taxon>Salvia</taxon>
        <taxon>Salvia subgen. Calosphace</taxon>
        <taxon>core Calosphace</taxon>
    </lineage>
</organism>
<dbReference type="InterPro" id="IPR029044">
    <property type="entry name" value="Nucleotide-diphossugar_trans"/>
</dbReference>
<comment type="caution">
    <text evidence="13">The sequence shown here is derived from an EMBL/GenBank/DDBJ whole genome shotgun (WGS) entry which is preliminary data.</text>
</comment>
<evidence type="ECO:0000256" key="8">
    <source>
        <dbReference type="ARBA" id="ARBA00023136"/>
    </source>
</evidence>
<comment type="pathway">
    <text evidence="1">Glycan metabolism; pectin biosynthesis.</text>
</comment>
<keyword evidence="9" id="KW-0325">Glycoprotein</keyword>